<proteinExistence type="inferred from homology"/>
<evidence type="ECO:0000256" key="5">
    <source>
        <dbReference type="ARBA" id="ARBA00022723"/>
    </source>
</evidence>
<keyword evidence="3" id="KW-0819">tRNA processing</keyword>
<protein>
    <submittedName>
        <fullName evidence="11">CCA tRNA nucleotidyltransferase</fullName>
    </submittedName>
</protein>
<keyword evidence="6" id="KW-0547">Nucleotide-binding</keyword>
<reference evidence="11 12" key="1">
    <citation type="submission" date="2024-09" db="EMBL/GenBank/DDBJ databases">
        <authorList>
            <person name="Sun Q."/>
            <person name="Mori K."/>
        </authorList>
    </citation>
    <scope>NUCLEOTIDE SEQUENCE [LARGE SCALE GENOMIC DNA]</scope>
    <source>
        <strain evidence="11 12">KCTC 22789</strain>
    </source>
</reference>
<keyword evidence="4" id="KW-0548">Nucleotidyltransferase</keyword>
<keyword evidence="7" id="KW-0460">Magnesium</keyword>
<dbReference type="InterPro" id="IPR050264">
    <property type="entry name" value="Bact_CCA-adding_enz_type3_sf"/>
</dbReference>
<sequence length="397" mass="42608">MRMPEAIMGDPLLRRVLAALAPHRALVVGGAVRNALLGQPVEDIDIATDAPPEEVVELAQAAGLKPVPTGIEHGTITVVADGRGFEVTTFRRDVETDGRRAVVAFSNRIEDDAARRDFTMNALYAEPSGEVLDPVGGLPDLSARRVRFVGDPDQRITEDYLRILRFFRFHARYGRPGMADRQALAACARHARELSRISRERIGAEMRKLLSADDPVEAVRLMEEAGVLAQVLPGARAEGLAALCAVAPVGDAGPGRCPGPRHIFTKKKDWELRLAALGADDPAGALRLSRAEARVQEELRSGLTLSEAAYRLGAGRAGQLALLRASRGEALRADWRERIDFAARQVLPISAADLSHRLSGPALGRGLKAAEAAWIEGDFLVPAPALVDIALLAGEGP</sequence>
<dbReference type="CDD" id="cd05398">
    <property type="entry name" value="NT_ClassII-CCAase"/>
    <property type="match status" value="1"/>
</dbReference>
<comment type="caution">
    <text evidence="11">The sequence shown here is derived from an EMBL/GenBank/DDBJ whole genome shotgun (WGS) entry which is preliminary data.</text>
</comment>
<keyword evidence="8" id="KW-0694">RNA-binding</keyword>
<dbReference type="Pfam" id="PF01743">
    <property type="entry name" value="PolyA_pol"/>
    <property type="match status" value="1"/>
</dbReference>
<dbReference type="PANTHER" id="PTHR46173:SF1">
    <property type="entry name" value="CCA TRNA NUCLEOTIDYLTRANSFERASE 1, MITOCHONDRIAL"/>
    <property type="match status" value="1"/>
</dbReference>
<evidence type="ECO:0000313" key="12">
    <source>
        <dbReference type="Proteomes" id="UP001589799"/>
    </source>
</evidence>
<keyword evidence="2 8" id="KW-0808">Transferase</keyword>
<organism evidence="11 12">
    <name type="scientific">Paracoccus niistensis</name>
    <dbReference type="NCBI Taxonomy" id="632935"/>
    <lineage>
        <taxon>Bacteria</taxon>
        <taxon>Pseudomonadati</taxon>
        <taxon>Pseudomonadota</taxon>
        <taxon>Alphaproteobacteria</taxon>
        <taxon>Rhodobacterales</taxon>
        <taxon>Paracoccaceae</taxon>
        <taxon>Paracoccus</taxon>
    </lineage>
</organism>
<dbReference type="Proteomes" id="UP001589799">
    <property type="component" value="Unassembled WGS sequence"/>
</dbReference>
<dbReference type="RefSeq" id="WP_377698657.1">
    <property type="nucleotide sequence ID" value="NZ_JBHLWE010000029.1"/>
</dbReference>
<evidence type="ECO:0000256" key="8">
    <source>
        <dbReference type="RuleBase" id="RU003953"/>
    </source>
</evidence>
<evidence type="ECO:0000256" key="3">
    <source>
        <dbReference type="ARBA" id="ARBA00022694"/>
    </source>
</evidence>
<feature type="domain" description="tRNA nucleotidyltransferase/poly(A) polymerase RNA and SrmB- binding" evidence="10">
    <location>
        <begin position="181"/>
        <end position="235"/>
    </location>
</feature>
<dbReference type="PANTHER" id="PTHR46173">
    <property type="entry name" value="CCA TRNA NUCLEOTIDYLTRANSFERASE 1, MITOCHONDRIAL"/>
    <property type="match status" value="1"/>
</dbReference>
<evidence type="ECO:0000256" key="2">
    <source>
        <dbReference type="ARBA" id="ARBA00022679"/>
    </source>
</evidence>
<evidence type="ECO:0000256" key="7">
    <source>
        <dbReference type="ARBA" id="ARBA00022842"/>
    </source>
</evidence>
<dbReference type="Pfam" id="PF12627">
    <property type="entry name" value="PolyA_pol_RNAbd"/>
    <property type="match status" value="1"/>
</dbReference>
<dbReference type="SUPFAM" id="SSF81891">
    <property type="entry name" value="Poly A polymerase C-terminal region-like"/>
    <property type="match status" value="1"/>
</dbReference>
<feature type="domain" description="Poly A polymerase head" evidence="9">
    <location>
        <begin position="26"/>
        <end position="147"/>
    </location>
</feature>
<comment type="similarity">
    <text evidence="8">Belongs to the tRNA nucleotidyltransferase/poly(A) polymerase family.</text>
</comment>
<dbReference type="InterPro" id="IPR043519">
    <property type="entry name" value="NT_sf"/>
</dbReference>
<dbReference type="Gene3D" id="1.10.3090.10">
    <property type="entry name" value="cca-adding enzyme, domain 2"/>
    <property type="match status" value="1"/>
</dbReference>
<dbReference type="EMBL" id="JBHLWE010000029">
    <property type="protein sequence ID" value="MFC0341013.1"/>
    <property type="molecule type" value="Genomic_DNA"/>
</dbReference>
<evidence type="ECO:0000259" key="9">
    <source>
        <dbReference type="Pfam" id="PF01743"/>
    </source>
</evidence>
<dbReference type="InterPro" id="IPR032828">
    <property type="entry name" value="PolyA_RNA-bd"/>
</dbReference>
<accession>A0ABV6I464</accession>
<evidence type="ECO:0000256" key="1">
    <source>
        <dbReference type="ARBA" id="ARBA00001946"/>
    </source>
</evidence>
<keyword evidence="5" id="KW-0479">Metal-binding</keyword>
<evidence type="ECO:0000256" key="4">
    <source>
        <dbReference type="ARBA" id="ARBA00022695"/>
    </source>
</evidence>
<dbReference type="InterPro" id="IPR002646">
    <property type="entry name" value="PolA_pol_head_dom"/>
</dbReference>
<name>A0ABV6I464_9RHOB</name>
<comment type="cofactor">
    <cofactor evidence="1">
        <name>Mg(2+)</name>
        <dbReference type="ChEBI" id="CHEBI:18420"/>
    </cofactor>
</comment>
<evidence type="ECO:0000256" key="6">
    <source>
        <dbReference type="ARBA" id="ARBA00022741"/>
    </source>
</evidence>
<dbReference type="SUPFAM" id="SSF81301">
    <property type="entry name" value="Nucleotidyltransferase"/>
    <property type="match status" value="1"/>
</dbReference>
<gene>
    <name evidence="11" type="ORF">ACFFII_09585</name>
</gene>
<evidence type="ECO:0000313" key="11">
    <source>
        <dbReference type="EMBL" id="MFC0341013.1"/>
    </source>
</evidence>
<keyword evidence="12" id="KW-1185">Reference proteome</keyword>
<dbReference type="Gene3D" id="3.30.460.10">
    <property type="entry name" value="Beta Polymerase, domain 2"/>
    <property type="match status" value="1"/>
</dbReference>
<evidence type="ECO:0000259" key="10">
    <source>
        <dbReference type="Pfam" id="PF12627"/>
    </source>
</evidence>